<keyword evidence="1" id="KW-0282">Flagellum</keyword>
<reference evidence="1" key="1">
    <citation type="submission" date="2016-08" db="EMBL/GenBank/DDBJ databases">
        <authorList>
            <person name="Ngugi D.K."/>
            <person name="Miyake S."/>
            <person name="Stingl U."/>
        </authorList>
    </citation>
    <scope>NUCLEOTIDE SEQUENCE</scope>
    <source>
        <strain evidence="1">SCG-B11WGA-EpuloA1</strain>
    </source>
</reference>
<protein>
    <submittedName>
        <fullName evidence="1">Flagellar basal-body rod protein FlgF</fullName>
    </submittedName>
</protein>
<dbReference type="EMBL" id="LJDB01000045">
    <property type="protein sequence ID" value="ONI40773.1"/>
    <property type="molecule type" value="Genomic_DNA"/>
</dbReference>
<keyword evidence="1" id="KW-0966">Cell projection</keyword>
<keyword evidence="2" id="KW-1185">Reference proteome</keyword>
<evidence type="ECO:0000313" key="2">
    <source>
        <dbReference type="Proteomes" id="UP000188605"/>
    </source>
</evidence>
<evidence type="ECO:0000313" key="1">
    <source>
        <dbReference type="EMBL" id="ONI40773.1"/>
    </source>
</evidence>
<keyword evidence="1" id="KW-0969">Cilium</keyword>
<comment type="caution">
    <text evidence="1">The sequence shown here is derived from an EMBL/GenBank/DDBJ whole genome shotgun (WGS) entry which is preliminary data.</text>
</comment>
<gene>
    <name evidence="1" type="ORF">AN396_04975</name>
</gene>
<accession>A0ACC8XD17</accession>
<name>A0ACC8XD17_9FIRM</name>
<sequence length="255" mass="28428">MIRGLYTAATAMNVQMTRMDLVSNDLANVNTTGYKKDFAVISSFEEELLYRMKDIENNKPNNKTIGYISPGARVEDIYTQFTQASFMETGDLNNFAIEGEGFFQVQTPNGLRYTRDGNFSINEVGSLVTKEGYAVMGENGPIELGQEFFSSNTDMVVDRTGNIRVGLENIDKLVVVNFEEPQALLKQGDNLYISEEEGIPVNSRIHQGYLEVSNVNAVEAMVDMITISRAYEMSQKMIQVHDQLLGKAVTEIGKA</sequence>
<organism evidence="1 2">
    <name type="scientific">Candidatus Epulonipiscium fishelsonii</name>
    <dbReference type="NCBI Taxonomy" id="77094"/>
    <lineage>
        <taxon>Bacteria</taxon>
        <taxon>Bacillati</taxon>
        <taxon>Bacillota</taxon>
        <taxon>Clostridia</taxon>
        <taxon>Lachnospirales</taxon>
        <taxon>Lachnospiraceae</taxon>
        <taxon>Candidatus Epulonipiscium</taxon>
    </lineage>
</organism>
<dbReference type="Proteomes" id="UP000188605">
    <property type="component" value="Unassembled WGS sequence"/>
</dbReference>
<proteinExistence type="predicted"/>